<accession>A0ABW6XII2</accession>
<proteinExistence type="predicted"/>
<dbReference type="EMBL" id="JBIBDZ010000001">
    <property type="protein sequence ID" value="MFF5917288.1"/>
    <property type="molecule type" value="Genomic_DNA"/>
</dbReference>
<sequence length="303" mass="32732">MTIEDESARLLLWVNARTGGDSGHIVDLDAKTDPDWQHLSDADVIMLIEQLEHGGLVTTRGAFASGTACRITPVGVAESDRLVRERDSPRGRFDFAANSLVAAAMEDYPQVRVELGTFVGTRRMWFYDSVLDLDEVLRAVRYLEDNQLAIVEGWPAQPRAIILTPLGTECGSDNTISVRKFLSEQQDSRRPNISFNGPVSGLQVGDNNTQNNTFGYDPGQLADFAREVLAAAQTEDVSNQGLAEVTADVEALQAELATAAPDAGRVRGLFQKAVESAKTYLPPLGWLAAAQAISAATGVPIAF</sequence>
<evidence type="ECO:0000313" key="2">
    <source>
        <dbReference type="Proteomes" id="UP001602370"/>
    </source>
</evidence>
<dbReference type="RefSeq" id="WP_388304691.1">
    <property type="nucleotide sequence ID" value="NZ_JBIBDZ010000001.1"/>
</dbReference>
<organism evidence="1 2">
    <name type="scientific">Streptomyces flavochromogenes</name>
    <dbReference type="NCBI Taxonomy" id="68199"/>
    <lineage>
        <taxon>Bacteria</taxon>
        <taxon>Bacillati</taxon>
        <taxon>Actinomycetota</taxon>
        <taxon>Actinomycetes</taxon>
        <taxon>Kitasatosporales</taxon>
        <taxon>Streptomycetaceae</taxon>
        <taxon>Streptomyces</taxon>
    </lineage>
</organism>
<evidence type="ECO:0000313" key="1">
    <source>
        <dbReference type="EMBL" id="MFF5917288.1"/>
    </source>
</evidence>
<protein>
    <submittedName>
        <fullName evidence="1">Uncharacterized protein</fullName>
    </submittedName>
</protein>
<name>A0ABW6XII2_9ACTN</name>
<keyword evidence="2" id="KW-1185">Reference proteome</keyword>
<reference evidence="1 2" key="1">
    <citation type="submission" date="2024-10" db="EMBL/GenBank/DDBJ databases">
        <title>The Natural Products Discovery Center: Release of the First 8490 Sequenced Strains for Exploring Actinobacteria Biosynthetic Diversity.</title>
        <authorList>
            <person name="Kalkreuter E."/>
            <person name="Kautsar S.A."/>
            <person name="Yang D."/>
            <person name="Bader C.D."/>
            <person name="Teijaro C.N."/>
            <person name="Fluegel L."/>
            <person name="Davis C.M."/>
            <person name="Simpson J.R."/>
            <person name="Lauterbach L."/>
            <person name="Steele A.D."/>
            <person name="Gui C."/>
            <person name="Meng S."/>
            <person name="Li G."/>
            <person name="Viehrig K."/>
            <person name="Ye F."/>
            <person name="Su P."/>
            <person name="Kiefer A.F."/>
            <person name="Nichols A."/>
            <person name="Cepeda A.J."/>
            <person name="Yan W."/>
            <person name="Fan B."/>
            <person name="Jiang Y."/>
            <person name="Adhikari A."/>
            <person name="Zheng C.-J."/>
            <person name="Schuster L."/>
            <person name="Cowan T.M."/>
            <person name="Smanski M.J."/>
            <person name="Chevrette M.G."/>
            <person name="De Carvalho L.P.S."/>
            <person name="Shen B."/>
        </authorList>
    </citation>
    <scope>NUCLEOTIDE SEQUENCE [LARGE SCALE GENOMIC DNA]</scope>
    <source>
        <strain evidence="1 2">NPDC012605</strain>
    </source>
</reference>
<dbReference type="Proteomes" id="UP001602370">
    <property type="component" value="Unassembled WGS sequence"/>
</dbReference>
<comment type="caution">
    <text evidence="1">The sequence shown here is derived from an EMBL/GenBank/DDBJ whole genome shotgun (WGS) entry which is preliminary data.</text>
</comment>
<gene>
    <name evidence="1" type="ORF">ACFY8C_02915</name>
</gene>